<gene>
    <name evidence="1" type="ORF">ACH5RR_015391</name>
</gene>
<sequence length="154" mass="18277">MSGGKLGRKPRRLGDVNIFRVEEGRKSYLFPLLFHLTEIDHLFKENVFIIIQCLEDSTLAQLKNSLSQILEGDQTEAFKNKAWLENREVDTRGRIRHVGKHIPMDQRHMSKNDRMSIIQGIRAEIIQEVRDKIVQEVQEEVKSKWRQHKRYKKE</sequence>
<evidence type="ECO:0000313" key="2">
    <source>
        <dbReference type="Proteomes" id="UP001630127"/>
    </source>
</evidence>
<comment type="caution">
    <text evidence="1">The sequence shown here is derived from an EMBL/GenBank/DDBJ whole genome shotgun (WGS) entry which is preliminary data.</text>
</comment>
<accession>A0ABD2ZWL8</accession>
<evidence type="ECO:0000313" key="1">
    <source>
        <dbReference type="EMBL" id="KAL3522557.1"/>
    </source>
</evidence>
<dbReference type="Proteomes" id="UP001630127">
    <property type="component" value="Unassembled WGS sequence"/>
</dbReference>
<keyword evidence="2" id="KW-1185">Reference proteome</keyword>
<proteinExistence type="predicted"/>
<dbReference type="EMBL" id="JBJUIK010000007">
    <property type="protein sequence ID" value="KAL3522557.1"/>
    <property type="molecule type" value="Genomic_DNA"/>
</dbReference>
<name>A0ABD2ZWL8_9GENT</name>
<organism evidence="1 2">
    <name type="scientific">Cinchona calisaya</name>
    <dbReference type="NCBI Taxonomy" id="153742"/>
    <lineage>
        <taxon>Eukaryota</taxon>
        <taxon>Viridiplantae</taxon>
        <taxon>Streptophyta</taxon>
        <taxon>Embryophyta</taxon>
        <taxon>Tracheophyta</taxon>
        <taxon>Spermatophyta</taxon>
        <taxon>Magnoliopsida</taxon>
        <taxon>eudicotyledons</taxon>
        <taxon>Gunneridae</taxon>
        <taxon>Pentapetalae</taxon>
        <taxon>asterids</taxon>
        <taxon>lamiids</taxon>
        <taxon>Gentianales</taxon>
        <taxon>Rubiaceae</taxon>
        <taxon>Cinchonoideae</taxon>
        <taxon>Cinchoneae</taxon>
        <taxon>Cinchona</taxon>
    </lineage>
</organism>
<protein>
    <submittedName>
        <fullName evidence="1">Uncharacterized protein</fullName>
    </submittedName>
</protein>
<reference evidence="1 2" key="1">
    <citation type="submission" date="2024-11" db="EMBL/GenBank/DDBJ databases">
        <title>A near-complete genome assembly of Cinchona calisaya.</title>
        <authorList>
            <person name="Lian D.C."/>
            <person name="Zhao X.W."/>
            <person name="Wei L."/>
        </authorList>
    </citation>
    <scope>NUCLEOTIDE SEQUENCE [LARGE SCALE GENOMIC DNA]</scope>
    <source>
        <tissue evidence="1">Nenye</tissue>
    </source>
</reference>
<dbReference type="AlphaFoldDB" id="A0ABD2ZWL8"/>